<name>A0A8J7GME6_9ACTN</name>
<proteinExistence type="inferred from homology"/>
<dbReference type="CDD" id="cd00077">
    <property type="entry name" value="HDc"/>
    <property type="match status" value="1"/>
</dbReference>
<comment type="similarity">
    <text evidence="1">Belongs to the RelA/SpoT family.</text>
</comment>
<gene>
    <name evidence="5" type="ORF">IW245_007190</name>
</gene>
<dbReference type="InterPro" id="IPR012675">
    <property type="entry name" value="Beta-grasp_dom_sf"/>
</dbReference>
<dbReference type="PROSITE" id="PS51831">
    <property type="entry name" value="HD"/>
    <property type="match status" value="1"/>
</dbReference>
<dbReference type="InterPro" id="IPR007685">
    <property type="entry name" value="RelA_SpoT"/>
</dbReference>
<dbReference type="PANTHER" id="PTHR21262">
    <property type="entry name" value="GUANOSINE-3',5'-BIS DIPHOSPHATE 3'-PYROPHOSPHOHYDROLASE"/>
    <property type="match status" value="1"/>
</dbReference>
<dbReference type="Pfam" id="PF13328">
    <property type="entry name" value="HD_4"/>
    <property type="match status" value="1"/>
</dbReference>
<dbReference type="SUPFAM" id="SSF81301">
    <property type="entry name" value="Nucleotidyltransferase"/>
    <property type="match status" value="1"/>
</dbReference>
<comment type="pathway">
    <text evidence="2">Purine metabolism.</text>
</comment>
<dbReference type="SUPFAM" id="SSF109604">
    <property type="entry name" value="HD-domain/PDEase-like"/>
    <property type="match status" value="1"/>
</dbReference>
<dbReference type="InterPro" id="IPR004095">
    <property type="entry name" value="TGS"/>
</dbReference>
<dbReference type="InterPro" id="IPR003607">
    <property type="entry name" value="HD/PDEase_dom"/>
</dbReference>
<dbReference type="SMART" id="SM00954">
    <property type="entry name" value="RelA_SpoT"/>
    <property type="match status" value="1"/>
</dbReference>
<dbReference type="Pfam" id="PF02824">
    <property type="entry name" value="TGS"/>
    <property type="match status" value="1"/>
</dbReference>
<accession>A0A8J7GME6</accession>
<dbReference type="EC" id="2.7.6.5" evidence="5"/>
<reference evidence="5" key="1">
    <citation type="submission" date="2020-11" db="EMBL/GenBank/DDBJ databases">
        <title>Sequencing the genomes of 1000 actinobacteria strains.</title>
        <authorList>
            <person name="Klenk H.-P."/>
        </authorList>
    </citation>
    <scope>NUCLEOTIDE SEQUENCE</scope>
    <source>
        <strain evidence="5">DSM 45356</strain>
    </source>
</reference>
<evidence type="ECO:0000256" key="2">
    <source>
        <dbReference type="ARBA" id="ARBA00025704"/>
    </source>
</evidence>
<dbReference type="InterPro" id="IPR012676">
    <property type="entry name" value="TGS-like"/>
</dbReference>
<dbReference type="Proteomes" id="UP000622552">
    <property type="component" value="Unassembled WGS sequence"/>
</dbReference>
<dbReference type="Gene3D" id="3.30.460.10">
    <property type="entry name" value="Beta Polymerase, domain 2"/>
    <property type="match status" value="1"/>
</dbReference>
<dbReference type="GO" id="GO:0015969">
    <property type="term" value="P:guanosine tetraphosphate metabolic process"/>
    <property type="evidence" value="ECO:0007669"/>
    <property type="project" value="InterPro"/>
</dbReference>
<dbReference type="AlphaFoldDB" id="A0A8J7GME6"/>
<protein>
    <submittedName>
        <fullName evidence="5">GTP pyrophosphokinase</fullName>
        <ecNumber evidence="5">2.7.6.5</ecNumber>
    </submittedName>
</protein>
<dbReference type="Gene3D" id="1.10.3210.10">
    <property type="entry name" value="Hypothetical protein af1432"/>
    <property type="match status" value="1"/>
</dbReference>
<dbReference type="FunFam" id="1.10.3210.10:FF:000001">
    <property type="entry name" value="GTP pyrophosphokinase RelA"/>
    <property type="match status" value="1"/>
</dbReference>
<dbReference type="EMBL" id="JADOUF010000001">
    <property type="protein sequence ID" value="MBG6140996.1"/>
    <property type="molecule type" value="Genomic_DNA"/>
</dbReference>
<dbReference type="GO" id="GO:0005886">
    <property type="term" value="C:plasma membrane"/>
    <property type="evidence" value="ECO:0007669"/>
    <property type="project" value="TreeGrafter"/>
</dbReference>
<keyword evidence="5" id="KW-0808">Transferase</keyword>
<dbReference type="PANTHER" id="PTHR21262:SF31">
    <property type="entry name" value="GTP PYROPHOSPHOKINASE"/>
    <property type="match status" value="1"/>
</dbReference>
<feature type="domain" description="HD" evidence="3">
    <location>
        <begin position="17"/>
        <end position="114"/>
    </location>
</feature>
<dbReference type="PROSITE" id="PS51880">
    <property type="entry name" value="TGS"/>
    <property type="match status" value="1"/>
</dbReference>
<feature type="domain" description="TGS" evidence="4">
    <location>
        <begin position="352"/>
        <end position="411"/>
    </location>
</feature>
<dbReference type="SUPFAM" id="SSF81271">
    <property type="entry name" value="TGS-like"/>
    <property type="match status" value="1"/>
</dbReference>
<comment type="caution">
    <text evidence="5">The sequence shown here is derived from an EMBL/GenBank/DDBJ whole genome shotgun (WGS) entry which is preliminary data.</text>
</comment>
<evidence type="ECO:0000259" key="3">
    <source>
        <dbReference type="PROSITE" id="PS51831"/>
    </source>
</evidence>
<dbReference type="InterPro" id="IPR006674">
    <property type="entry name" value="HD_domain"/>
</dbReference>
<dbReference type="Gene3D" id="3.10.20.30">
    <property type="match status" value="1"/>
</dbReference>
<dbReference type="Pfam" id="PF04607">
    <property type="entry name" value="RelA_SpoT"/>
    <property type="match status" value="1"/>
</dbReference>
<sequence length="535" mass="59024">MAERAHKGQMRKSGEEYITHPLAVAQLLADLGMDTITLAAALLHDTVEDTNYTLEALNADFGTEVSYLVDGVTKFDKAFYGAAAEAETYRKMMLSAGRDIRVLIIKLADRVHNMRTLGARGSASKTRIARATSEVLIPLADRLGIQRIKRELEDIVFFHLDPSGWAQVDQYFRAQPDRTPYLNSVAGTILAELRTVKVHADIAERQRHHWSIHSDKVKRGQIYDPPRLAIIVSGPDTDCYAALGAVHGLWRPLPGRFKDFIASPKFNLYQSLHTTVLGPGDQPVELLIRTRDMHETAEYGIVAQFRISDGTANPERSNPEQLQWLHRLLDWQRDAVDAADFLNALHCDLSEDQIQVFTTGGAQVALPAEATPVDLAYTLGDGDRMIGAYINGRLSPLSAPLSDGDRVEIIHATIGDEPVRPSADWLEFIRSPHARIQVTQWLAEHGYGEDIAQTAAPVSLGNKLRLGRSAIGLALRQHNRALASDHPLRELARSLGYPDLDALLIAVAERKQGAADLVQKLIRAVDRPDAATLAG</sequence>
<keyword evidence="6" id="KW-1185">Reference proteome</keyword>
<dbReference type="GO" id="GO:0008728">
    <property type="term" value="F:GTP diphosphokinase activity"/>
    <property type="evidence" value="ECO:0007669"/>
    <property type="project" value="UniProtKB-EC"/>
</dbReference>
<organism evidence="5 6">
    <name type="scientific">Longispora fulva</name>
    <dbReference type="NCBI Taxonomy" id="619741"/>
    <lineage>
        <taxon>Bacteria</taxon>
        <taxon>Bacillati</taxon>
        <taxon>Actinomycetota</taxon>
        <taxon>Actinomycetes</taxon>
        <taxon>Micromonosporales</taxon>
        <taxon>Micromonosporaceae</taxon>
        <taxon>Longispora</taxon>
    </lineage>
</organism>
<dbReference type="InterPro" id="IPR043519">
    <property type="entry name" value="NT_sf"/>
</dbReference>
<evidence type="ECO:0000313" key="5">
    <source>
        <dbReference type="EMBL" id="MBG6140996.1"/>
    </source>
</evidence>
<evidence type="ECO:0000313" key="6">
    <source>
        <dbReference type="Proteomes" id="UP000622552"/>
    </source>
</evidence>
<dbReference type="CDD" id="cd05399">
    <property type="entry name" value="NT_Rel-Spo_like"/>
    <property type="match status" value="1"/>
</dbReference>
<dbReference type="SMART" id="SM00471">
    <property type="entry name" value="HDc"/>
    <property type="match status" value="1"/>
</dbReference>
<evidence type="ECO:0000256" key="1">
    <source>
        <dbReference type="ARBA" id="ARBA00007476"/>
    </source>
</evidence>
<evidence type="ECO:0000259" key="4">
    <source>
        <dbReference type="PROSITE" id="PS51880"/>
    </source>
</evidence>